<evidence type="ECO:0000313" key="6">
    <source>
        <dbReference type="Proteomes" id="UP000182409"/>
    </source>
</evidence>
<dbReference type="InterPro" id="IPR013830">
    <property type="entry name" value="SGNH_hydro"/>
</dbReference>
<reference evidence="5 6" key="1">
    <citation type="submission" date="2016-10" db="EMBL/GenBank/DDBJ databases">
        <authorList>
            <person name="de Groot N.N."/>
        </authorList>
    </citation>
    <scope>NUCLEOTIDE SEQUENCE [LARGE SCALE GENOMIC DNA]</scope>
    <source>
        <strain evidence="5 6">AB35.6</strain>
    </source>
</reference>
<dbReference type="InterPro" id="IPR036514">
    <property type="entry name" value="SGNH_hydro_sf"/>
</dbReference>
<dbReference type="InterPro" id="IPR037459">
    <property type="entry name" value="RhgT-like"/>
</dbReference>
<keyword evidence="3" id="KW-0732">Signal</keyword>
<dbReference type="GO" id="GO:0016788">
    <property type="term" value="F:hydrolase activity, acting on ester bonds"/>
    <property type="evidence" value="ECO:0007669"/>
    <property type="project" value="UniProtKB-ARBA"/>
</dbReference>
<dbReference type="PANTHER" id="PTHR43695">
    <property type="entry name" value="PUTATIVE (AFU_ORTHOLOGUE AFUA_2G17250)-RELATED"/>
    <property type="match status" value="1"/>
</dbReference>
<dbReference type="SUPFAM" id="SSF52266">
    <property type="entry name" value="SGNH hydrolase"/>
    <property type="match status" value="2"/>
</dbReference>
<evidence type="ECO:0000256" key="1">
    <source>
        <dbReference type="ARBA" id="ARBA00008668"/>
    </source>
</evidence>
<dbReference type="OrthoDB" id="9807041at2"/>
<evidence type="ECO:0000256" key="3">
    <source>
        <dbReference type="SAM" id="SignalP"/>
    </source>
</evidence>
<name>A0A1H4SKU3_9BACT</name>
<dbReference type="CDD" id="cd01821">
    <property type="entry name" value="Rhamnogalacturan_acetylesterase_like"/>
    <property type="match status" value="2"/>
</dbReference>
<dbReference type="PANTHER" id="PTHR43695:SF1">
    <property type="entry name" value="RHAMNOGALACTURONAN ACETYLESTERASE"/>
    <property type="match status" value="1"/>
</dbReference>
<feature type="chain" id="PRO_5010267395" evidence="3">
    <location>
        <begin position="24"/>
        <end position="504"/>
    </location>
</feature>
<gene>
    <name evidence="5" type="ORF">SAMN05443244_3477</name>
</gene>
<accession>A0A1H4SKU3</accession>
<organism evidence="5 6">
    <name type="scientific">Terriglobus roseus</name>
    <dbReference type="NCBI Taxonomy" id="392734"/>
    <lineage>
        <taxon>Bacteria</taxon>
        <taxon>Pseudomonadati</taxon>
        <taxon>Acidobacteriota</taxon>
        <taxon>Terriglobia</taxon>
        <taxon>Terriglobales</taxon>
        <taxon>Acidobacteriaceae</taxon>
        <taxon>Terriglobus</taxon>
    </lineage>
</organism>
<dbReference type="EMBL" id="FNSD01000001">
    <property type="protein sequence ID" value="SEC44598.1"/>
    <property type="molecule type" value="Genomic_DNA"/>
</dbReference>
<protein>
    <submittedName>
        <fullName evidence="5">Lysophospholipase L1</fullName>
    </submittedName>
</protein>
<evidence type="ECO:0000259" key="4">
    <source>
        <dbReference type="Pfam" id="PF13472"/>
    </source>
</evidence>
<dbReference type="Pfam" id="PF13472">
    <property type="entry name" value="Lipase_GDSL_2"/>
    <property type="match status" value="2"/>
</dbReference>
<proteinExistence type="inferred from homology"/>
<evidence type="ECO:0000256" key="2">
    <source>
        <dbReference type="ARBA" id="ARBA00022801"/>
    </source>
</evidence>
<feature type="domain" description="SGNH hydrolase-type esterase" evidence="4">
    <location>
        <begin position="277"/>
        <end position="464"/>
    </location>
</feature>
<dbReference type="Proteomes" id="UP000182409">
    <property type="component" value="Unassembled WGS sequence"/>
</dbReference>
<feature type="signal peptide" evidence="3">
    <location>
        <begin position="1"/>
        <end position="23"/>
    </location>
</feature>
<dbReference type="Gene3D" id="3.40.50.1110">
    <property type="entry name" value="SGNH hydrolase"/>
    <property type="match status" value="2"/>
</dbReference>
<comment type="similarity">
    <text evidence="1">Belongs to the 'GDSL' lipolytic enzyme family.</text>
</comment>
<feature type="domain" description="SGNH hydrolase-type esterase" evidence="4">
    <location>
        <begin position="47"/>
        <end position="226"/>
    </location>
</feature>
<keyword evidence="2" id="KW-0378">Hydrolase</keyword>
<dbReference type="RefSeq" id="WP_074655242.1">
    <property type="nucleotide sequence ID" value="NZ_FNSD01000001.1"/>
</dbReference>
<sequence>MRLSRITFGIAATALLISLAAQAEDAYVPQPPEHRRPGTTLRIDLIGDSTQTDNAGYGRGFCAHLSPKVDCLNMAKGGASTKTYREDGLWDRALSTKPDYMLIQFGHNDIESSEHLARQVTIEVYEQNLRRFVDEARSHGIKPVLVTPLTRRYFQKDGKVHSDLLQHAAVMKRVAADMHVPVIDLQTESIAYLDRIGEVAGTKLGITKKDAEGKLAPDKTHLNWAGSFVFGRMVAVDLGKAVPTLHPYLLRTPAALPPEGELAMRVFEGKPFKIVLVGDSTTATEGGWGPGFCATLTSNVTCVDLGANGRSTKSYLDEGLWTKALAENGNYYTFQFGHNDQKDDPKRHTDPATTYSDNLRRFIRETRAMGGIPIVLSPLSRRTYKDGKLVETDGLKEYGAAARQVAAEERVNFVDLLGLSQKFLSTMTQEEADAFDMVGHPDAKAENAAPAKPDRTHLNDKGKAVFGRMVADNIIRSQVELGPNVNGLPAGATPMLQPASTDGH</sequence>
<dbReference type="AlphaFoldDB" id="A0A1H4SKU3"/>
<evidence type="ECO:0000313" key="5">
    <source>
        <dbReference type="EMBL" id="SEC44598.1"/>
    </source>
</evidence>